<comment type="cofactor">
    <cofactor evidence="1">
        <name>Fe(3+)</name>
        <dbReference type="ChEBI" id="CHEBI:29034"/>
    </cofactor>
</comment>
<comment type="caution">
    <text evidence="7">The sequence shown here is derived from an EMBL/GenBank/DDBJ whole genome shotgun (WGS) entry which is preliminary data.</text>
</comment>
<dbReference type="InterPro" id="IPR003251">
    <property type="entry name" value="Rr_diiron-bd_dom"/>
</dbReference>
<dbReference type="PANTHER" id="PTHR43865:SF1">
    <property type="entry name" value="RUBRERYTHRIN-RELATED"/>
    <property type="match status" value="1"/>
</dbReference>
<keyword evidence="5" id="KW-0408">Iron</keyword>
<name>A0A9D1EZN3_9BACT</name>
<dbReference type="InterPro" id="IPR052364">
    <property type="entry name" value="Rubrerythrin"/>
</dbReference>
<dbReference type="GO" id="GO:0016491">
    <property type="term" value="F:oxidoreductase activity"/>
    <property type="evidence" value="ECO:0007669"/>
    <property type="project" value="InterPro"/>
</dbReference>
<accession>A0A9D1EZN3</accession>
<dbReference type="SUPFAM" id="SSF47240">
    <property type="entry name" value="Ferritin-like"/>
    <property type="match status" value="1"/>
</dbReference>
<dbReference type="Gene3D" id="1.20.1260.10">
    <property type="match status" value="1"/>
</dbReference>
<dbReference type="Gene3D" id="2.20.28.10">
    <property type="match status" value="1"/>
</dbReference>
<dbReference type="InterPro" id="IPR048574">
    <property type="entry name" value="RUBY_RBDX"/>
</dbReference>
<proteinExistence type="predicted"/>
<dbReference type="Proteomes" id="UP000823928">
    <property type="component" value="Unassembled WGS sequence"/>
</dbReference>
<evidence type="ECO:0000313" key="8">
    <source>
        <dbReference type="Proteomes" id="UP000823928"/>
    </source>
</evidence>
<evidence type="ECO:0000259" key="6">
    <source>
        <dbReference type="PROSITE" id="PS50905"/>
    </source>
</evidence>
<dbReference type="PROSITE" id="PS50905">
    <property type="entry name" value="FERRITIN_LIKE"/>
    <property type="match status" value="1"/>
</dbReference>
<keyword evidence="3" id="KW-0479">Metal-binding</keyword>
<organism evidence="7 8">
    <name type="scientific">Candidatus Scatousia excrementigallinarum</name>
    <dbReference type="NCBI Taxonomy" id="2840935"/>
    <lineage>
        <taxon>Bacteria</taxon>
        <taxon>Candidatus Scatousia</taxon>
    </lineage>
</organism>
<reference evidence="7" key="1">
    <citation type="submission" date="2020-10" db="EMBL/GenBank/DDBJ databases">
        <authorList>
            <person name="Gilroy R."/>
        </authorList>
    </citation>
    <scope>NUCLEOTIDE SEQUENCE</scope>
    <source>
        <strain evidence="7">6276</strain>
    </source>
</reference>
<sequence length="180" mass="21061">MTEFKGSDTERNLIKAFTDEAVDYFKYSLYSILARYEGQDYIGRVFEETANNEKEHAKIWFKWLNEGNYPRTLKNLQDAVELENDAVTTDYPEFAKKAREEGFEHIAGLFDSIAEIEKAHLEKFKKLKDALEQEKTIPDNGTTYLWECSACGAIIEQEIRPDYCPLCKHEDTFFFKKNPQ</sequence>
<evidence type="ECO:0000313" key="7">
    <source>
        <dbReference type="EMBL" id="HIS36465.1"/>
    </source>
</evidence>
<dbReference type="PANTHER" id="PTHR43865">
    <property type="entry name" value="RUBRERYTHRIN-RELATED"/>
    <property type="match status" value="1"/>
</dbReference>
<dbReference type="InterPro" id="IPR009040">
    <property type="entry name" value="Ferritin-like_diiron"/>
</dbReference>
<evidence type="ECO:0000256" key="4">
    <source>
        <dbReference type="ARBA" id="ARBA00022982"/>
    </source>
</evidence>
<gene>
    <name evidence="7" type="ORF">IAC10_07530</name>
</gene>
<evidence type="ECO:0000256" key="2">
    <source>
        <dbReference type="ARBA" id="ARBA00022448"/>
    </source>
</evidence>
<protein>
    <submittedName>
        <fullName evidence="7">Rubrerythrin family protein</fullName>
    </submittedName>
</protein>
<dbReference type="Pfam" id="PF02915">
    <property type="entry name" value="Rubrerythrin"/>
    <property type="match status" value="1"/>
</dbReference>
<dbReference type="GO" id="GO:0046872">
    <property type="term" value="F:metal ion binding"/>
    <property type="evidence" value="ECO:0007669"/>
    <property type="project" value="UniProtKB-KW"/>
</dbReference>
<dbReference type="InterPro" id="IPR012347">
    <property type="entry name" value="Ferritin-like"/>
</dbReference>
<evidence type="ECO:0000256" key="1">
    <source>
        <dbReference type="ARBA" id="ARBA00001965"/>
    </source>
</evidence>
<evidence type="ECO:0000256" key="3">
    <source>
        <dbReference type="ARBA" id="ARBA00022723"/>
    </source>
</evidence>
<dbReference type="AlphaFoldDB" id="A0A9D1EZN3"/>
<feature type="domain" description="Ferritin-like diiron" evidence="6">
    <location>
        <begin position="3"/>
        <end position="135"/>
    </location>
</feature>
<dbReference type="Pfam" id="PF21349">
    <property type="entry name" value="RUBY_RBDX"/>
    <property type="match status" value="1"/>
</dbReference>
<dbReference type="SUPFAM" id="SSF57802">
    <property type="entry name" value="Rubredoxin-like"/>
    <property type="match status" value="1"/>
</dbReference>
<dbReference type="InterPro" id="IPR009078">
    <property type="entry name" value="Ferritin-like_SF"/>
</dbReference>
<evidence type="ECO:0000256" key="5">
    <source>
        <dbReference type="ARBA" id="ARBA00023004"/>
    </source>
</evidence>
<keyword evidence="4" id="KW-0249">Electron transport</keyword>
<dbReference type="CDD" id="cd01041">
    <property type="entry name" value="Rubrerythrin"/>
    <property type="match status" value="1"/>
</dbReference>
<dbReference type="EMBL" id="DVIU01000147">
    <property type="protein sequence ID" value="HIS36465.1"/>
    <property type="molecule type" value="Genomic_DNA"/>
</dbReference>
<keyword evidence="2" id="KW-0813">Transport</keyword>
<reference evidence="7" key="2">
    <citation type="journal article" date="2021" name="PeerJ">
        <title>Extensive microbial diversity within the chicken gut microbiome revealed by metagenomics and culture.</title>
        <authorList>
            <person name="Gilroy R."/>
            <person name="Ravi A."/>
            <person name="Getino M."/>
            <person name="Pursley I."/>
            <person name="Horton D.L."/>
            <person name="Alikhan N.F."/>
            <person name="Baker D."/>
            <person name="Gharbi K."/>
            <person name="Hall N."/>
            <person name="Watson M."/>
            <person name="Adriaenssens E.M."/>
            <person name="Foster-Nyarko E."/>
            <person name="Jarju S."/>
            <person name="Secka A."/>
            <person name="Antonio M."/>
            <person name="Oren A."/>
            <person name="Chaudhuri R.R."/>
            <person name="La Ragione R."/>
            <person name="Hildebrand F."/>
            <person name="Pallen M.J."/>
        </authorList>
    </citation>
    <scope>NUCLEOTIDE SEQUENCE</scope>
    <source>
        <strain evidence="7">6276</strain>
    </source>
</reference>